<keyword evidence="1" id="KW-1185">Reference proteome</keyword>
<protein>
    <submittedName>
        <fullName evidence="2">Uncharacterized protein</fullName>
    </submittedName>
</protein>
<accession>A0A915CTP6</accession>
<dbReference type="Proteomes" id="UP000887574">
    <property type="component" value="Unplaced"/>
</dbReference>
<dbReference type="AlphaFoldDB" id="A0A915CTP6"/>
<dbReference type="SUPFAM" id="SSF53098">
    <property type="entry name" value="Ribonuclease H-like"/>
    <property type="match status" value="1"/>
</dbReference>
<reference evidence="2" key="1">
    <citation type="submission" date="2022-11" db="UniProtKB">
        <authorList>
            <consortium name="WormBaseParasite"/>
        </authorList>
    </citation>
    <scope>IDENTIFICATION</scope>
</reference>
<dbReference type="InterPro" id="IPR012337">
    <property type="entry name" value="RNaseH-like_sf"/>
</dbReference>
<sequence length="213" mass="23883">MTGGNNKNRRATCPEIWLSTAEEDERHEVTKCVLRLYGCATVGKKSVARQLFASADVVPLNDELRNTGAKALKSPSATRWASQVTVIDTFLEVKEQAKGIAKERGLKFPTESEIEFLLEVRKMMKLFVEVLQRVQSEKTVSISNCYGYESVDNAALGFALMSLLEERFKRIFDVDNVNFDPVFLVATALDPNTAYLLDEKEASVAYYAIQNQV</sequence>
<dbReference type="WBParaSite" id="jg12026">
    <property type="protein sequence ID" value="jg12026"/>
    <property type="gene ID" value="jg12026"/>
</dbReference>
<name>A0A915CTP6_9BILA</name>
<evidence type="ECO:0000313" key="2">
    <source>
        <dbReference type="WBParaSite" id="jg12026"/>
    </source>
</evidence>
<evidence type="ECO:0000313" key="1">
    <source>
        <dbReference type="Proteomes" id="UP000887574"/>
    </source>
</evidence>
<organism evidence="1 2">
    <name type="scientific">Ditylenchus dipsaci</name>
    <dbReference type="NCBI Taxonomy" id="166011"/>
    <lineage>
        <taxon>Eukaryota</taxon>
        <taxon>Metazoa</taxon>
        <taxon>Ecdysozoa</taxon>
        <taxon>Nematoda</taxon>
        <taxon>Chromadorea</taxon>
        <taxon>Rhabditida</taxon>
        <taxon>Tylenchina</taxon>
        <taxon>Tylenchomorpha</taxon>
        <taxon>Sphaerularioidea</taxon>
        <taxon>Anguinidae</taxon>
        <taxon>Anguininae</taxon>
        <taxon>Ditylenchus</taxon>
    </lineage>
</organism>
<proteinExistence type="predicted"/>